<evidence type="ECO:0000313" key="1">
    <source>
        <dbReference type="EMBL" id="KAF2847221.1"/>
    </source>
</evidence>
<dbReference type="EMBL" id="MU006328">
    <property type="protein sequence ID" value="KAF2847221.1"/>
    <property type="molecule type" value="Genomic_DNA"/>
</dbReference>
<evidence type="ECO:0000313" key="2">
    <source>
        <dbReference type="Proteomes" id="UP000799423"/>
    </source>
</evidence>
<protein>
    <submittedName>
        <fullName evidence="1">Uncharacterized protein</fullName>
    </submittedName>
</protein>
<dbReference type="AlphaFoldDB" id="A0A6A7AV97"/>
<sequence>MRREVCTLHSATVVVAVAAIFQSRRVPCLGNSSAQPDAGIGNGRRRGMVWFLMVGAEAEGSPESEVAARPN</sequence>
<organism evidence="1 2">
    <name type="scientific">Plenodomus tracheiphilus IPT5</name>
    <dbReference type="NCBI Taxonomy" id="1408161"/>
    <lineage>
        <taxon>Eukaryota</taxon>
        <taxon>Fungi</taxon>
        <taxon>Dikarya</taxon>
        <taxon>Ascomycota</taxon>
        <taxon>Pezizomycotina</taxon>
        <taxon>Dothideomycetes</taxon>
        <taxon>Pleosporomycetidae</taxon>
        <taxon>Pleosporales</taxon>
        <taxon>Pleosporineae</taxon>
        <taxon>Leptosphaeriaceae</taxon>
        <taxon>Plenodomus</taxon>
    </lineage>
</organism>
<dbReference type="Proteomes" id="UP000799423">
    <property type="component" value="Unassembled WGS sequence"/>
</dbReference>
<keyword evidence="2" id="KW-1185">Reference proteome</keyword>
<accession>A0A6A7AV97</accession>
<proteinExistence type="predicted"/>
<name>A0A6A7AV97_9PLEO</name>
<gene>
    <name evidence="1" type="ORF">T440DRAFT_214891</name>
</gene>
<reference evidence="1" key="1">
    <citation type="submission" date="2020-01" db="EMBL/GenBank/DDBJ databases">
        <authorList>
            <consortium name="DOE Joint Genome Institute"/>
            <person name="Haridas S."/>
            <person name="Albert R."/>
            <person name="Binder M."/>
            <person name="Bloem J."/>
            <person name="Labutti K."/>
            <person name="Salamov A."/>
            <person name="Andreopoulos B."/>
            <person name="Baker S.E."/>
            <person name="Barry K."/>
            <person name="Bills G."/>
            <person name="Bluhm B.H."/>
            <person name="Cannon C."/>
            <person name="Castanera R."/>
            <person name="Culley D.E."/>
            <person name="Daum C."/>
            <person name="Ezra D."/>
            <person name="Gonzalez J.B."/>
            <person name="Henrissat B."/>
            <person name="Kuo A."/>
            <person name="Liang C."/>
            <person name="Lipzen A."/>
            <person name="Lutzoni F."/>
            <person name="Magnuson J."/>
            <person name="Mondo S."/>
            <person name="Nolan M."/>
            <person name="Ohm R."/>
            <person name="Pangilinan J."/>
            <person name="Park H.-J."/>
            <person name="Ramirez L."/>
            <person name="Alfaro M."/>
            <person name="Sun H."/>
            <person name="Tritt A."/>
            <person name="Yoshinaga Y."/>
            <person name="Zwiers L.-H."/>
            <person name="Turgeon B.G."/>
            <person name="Goodwin S.B."/>
            <person name="Spatafora J.W."/>
            <person name="Crous P.W."/>
            <person name="Grigoriev I.V."/>
        </authorList>
    </citation>
    <scope>NUCLEOTIDE SEQUENCE</scope>
    <source>
        <strain evidence="1">IPT5</strain>
    </source>
</reference>